<dbReference type="SUPFAM" id="SSF54001">
    <property type="entry name" value="Cysteine proteinases"/>
    <property type="match status" value="1"/>
</dbReference>
<evidence type="ECO:0000256" key="1">
    <source>
        <dbReference type="ARBA" id="ARBA00005234"/>
    </source>
</evidence>
<evidence type="ECO:0000259" key="4">
    <source>
        <dbReference type="Pfam" id="PF02902"/>
    </source>
</evidence>
<protein>
    <recommendedName>
        <fullName evidence="4">Ubiquitin-like protease family profile domain-containing protein</fullName>
    </recommendedName>
</protein>
<proteinExistence type="inferred from homology"/>
<dbReference type="GO" id="GO:0006508">
    <property type="term" value="P:proteolysis"/>
    <property type="evidence" value="ECO:0007669"/>
    <property type="project" value="UniProtKB-KW"/>
</dbReference>
<accession>A0A3M7PU28</accession>
<evidence type="ECO:0000256" key="2">
    <source>
        <dbReference type="ARBA" id="ARBA00022670"/>
    </source>
</evidence>
<comment type="similarity">
    <text evidence="1">Belongs to the peptidase C48 family.</text>
</comment>
<dbReference type="InterPro" id="IPR003653">
    <property type="entry name" value="Peptidase_C48_C"/>
</dbReference>
<dbReference type="Proteomes" id="UP000276133">
    <property type="component" value="Unassembled WGS sequence"/>
</dbReference>
<evidence type="ECO:0000313" key="6">
    <source>
        <dbReference type="Proteomes" id="UP000276133"/>
    </source>
</evidence>
<gene>
    <name evidence="5" type="ORF">BpHYR1_038813</name>
</gene>
<dbReference type="Gene3D" id="3.40.395.10">
    <property type="entry name" value="Adenoviral Proteinase, Chain A"/>
    <property type="match status" value="1"/>
</dbReference>
<sequence length="146" mass="16884">TIGKDKATSIDSIYLNKILSTDLRGISKSLDKYNQSNLKPYFFHYILMETIGRLLFLIYDQITNIVATLSKYISSLKGATDWKLHQNSSVPLQSGSIDCWVYVCQYAKYFGFNKIFDFNQNDIKDKRSEMANEIINFEIIQKSINV</sequence>
<keyword evidence="2" id="KW-0645">Protease</keyword>
<organism evidence="5 6">
    <name type="scientific">Brachionus plicatilis</name>
    <name type="common">Marine rotifer</name>
    <name type="synonym">Brachionus muelleri</name>
    <dbReference type="NCBI Taxonomy" id="10195"/>
    <lineage>
        <taxon>Eukaryota</taxon>
        <taxon>Metazoa</taxon>
        <taxon>Spiralia</taxon>
        <taxon>Gnathifera</taxon>
        <taxon>Rotifera</taxon>
        <taxon>Eurotatoria</taxon>
        <taxon>Monogononta</taxon>
        <taxon>Pseudotrocha</taxon>
        <taxon>Ploima</taxon>
        <taxon>Brachionidae</taxon>
        <taxon>Brachionus</taxon>
    </lineage>
</organism>
<evidence type="ECO:0000256" key="3">
    <source>
        <dbReference type="ARBA" id="ARBA00022801"/>
    </source>
</evidence>
<dbReference type="GO" id="GO:0008234">
    <property type="term" value="F:cysteine-type peptidase activity"/>
    <property type="evidence" value="ECO:0007669"/>
    <property type="project" value="InterPro"/>
</dbReference>
<dbReference type="Pfam" id="PF02902">
    <property type="entry name" value="Peptidase_C48"/>
    <property type="match status" value="1"/>
</dbReference>
<dbReference type="AlphaFoldDB" id="A0A3M7PU28"/>
<keyword evidence="6" id="KW-1185">Reference proteome</keyword>
<comment type="caution">
    <text evidence="5">The sequence shown here is derived from an EMBL/GenBank/DDBJ whole genome shotgun (WGS) entry which is preliminary data.</text>
</comment>
<feature type="domain" description="Ubiquitin-like protease family profile" evidence="4">
    <location>
        <begin position="67"/>
        <end position="134"/>
    </location>
</feature>
<name>A0A3M7PU28_BRAPC</name>
<reference evidence="5 6" key="1">
    <citation type="journal article" date="2018" name="Sci. Rep.">
        <title>Genomic signatures of local adaptation to the degree of environmental predictability in rotifers.</title>
        <authorList>
            <person name="Franch-Gras L."/>
            <person name="Hahn C."/>
            <person name="Garcia-Roger E.M."/>
            <person name="Carmona M.J."/>
            <person name="Serra M."/>
            <person name="Gomez A."/>
        </authorList>
    </citation>
    <scope>NUCLEOTIDE SEQUENCE [LARGE SCALE GENOMIC DNA]</scope>
    <source>
        <strain evidence="5">HYR1</strain>
    </source>
</reference>
<evidence type="ECO:0000313" key="5">
    <source>
        <dbReference type="EMBL" id="RNA02459.1"/>
    </source>
</evidence>
<dbReference type="EMBL" id="REGN01008874">
    <property type="protein sequence ID" value="RNA02459.1"/>
    <property type="molecule type" value="Genomic_DNA"/>
</dbReference>
<feature type="non-terminal residue" evidence="5">
    <location>
        <position position="1"/>
    </location>
</feature>
<keyword evidence="3" id="KW-0378">Hydrolase</keyword>
<dbReference type="InterPro" id="IPR038765">
    <property type="entry name" value="Papain-like_cys_pep_sf"/>
</dbReference>